<evidence type="ECO:0000313" key="1">
    <source>
        <dbReference type="EMBL" id="KAK1544691.1"/>
    </source>
</evidence>
<reference evidence="1 2" key="1">
    <citation type="submission" date="2016-10" db="EMBL/GenBank/DDBJ databases">
        <title>The genome sequence of Colletotrichum fioriniae PJ7.</title>
        <authorList>
            <person name="Baroncelli R."/>
        </authorList>
    </citation>
    <scope>NUCLEOTIDE SEQUENCE [LARGE SCALE GENOMIC DNA]</scope>
    <source>
        <strain evidence="1 2">IMI 384185</strain>
    </source>
</reference>
<feature type="non-terminal residue" evidence="1">
    <location>
        <position position="1"/>
    </location>
</feature>
<dbReference type="GeneID" id="85370380"/>
<gene>
    <name evidence="1" type="ORF">CPAR01_02193</name>
</gene>
<dbReference type="EMBL" id="MOPA01000002">
    <property type="protein sequence ID" value="KAK1544691.1"/>
    <property type="molecule type" value="Genomic_DNA"/>
</dbReference>
<keyword evidence="2" id="KW-1185">Reference proteome</keyword>
<proteinExistence type="predicted"/>
<sequence>QRNNENLSLCHLNAQKAANHYPSQFRSFAVSHNKMVQDAKKTSQRACLKRLDHYPLYMQPPVNAQPRDVDTFLFVLPTGGNEATPQAESVSGKLAEGGLLVKGPTGSGVFPVRELMSLAMVDEPSLKEAHPSGSTSKGSIIKRADKDSWCWSRNVWTIG</sequence>
<accession>A0ABQ9SYU2</accession>
<protein>
    <submittedName>
        <fullName evidence="1">Uncharacterized protein</fullName>
    </submittedName>
</protein>
<comment type="caution">
    <text evidence="1">The sequence shown here is derived from an EMBL/GenBank/DDBJ whole genome shotgun (WGS) entry which is preliminary data.</text>
</comment>
<evidence type="ECO:0000313" key="2">
    <source>
        <dbReference type="Proteomes" id="UP001241169"/>
    </source>
</evidence>
<dbReference type="Proteomes" id="UP001241169">
    <property type="component" value="Unassembled WGS sequence"/>
</dbReference>
<dbReference type="RefSeq" id="XP_060353809.1">
    <property type="nucleotide sequence ID" value="XM_060486481.1"/>
</dbReference>
<organism evidence="1 2">
    <name type="scientific">Colletotrichum paranaense</name>
    <dbReference type="NCBI Taxonomy" id="1914294"/>
    <lineage>
        <taxon>Eukaryota</taxon>
        <taxon>Fungi</taxon>
        <taxon>Dikarya</taxon>
        <taxon>Ascomycota</taxon>
        <taxon>Pezizomycotina</taxon>
        <taxon>Sordariomycetes</taxon>
        <taxon>Hypocreomycetidae</taxon>
        <taxon>Glomerellales</taxon>
        <taxon>Glomerellaceae</taxon>
        <taxon>Colletotrichum</taxon>
        <taxon>Colletotrichum acutatum species complex</taxon>
    </lineage>
</organism>
<name>A0ABQ9SYU2_9PEZI</name>